<evidence type="ECO:0000313" key="4">
    <source>
        <dbReference type="EMBL" id="KAK6131765.1"/>
    </source>
</evidence>
<comment type="similarity">
    <text evidence="1">Belongs to the RRP12 family.</text>
</comment>
<reference evidence="4 5" key="1">
    <citation type="journal article" date="2021" name="Comput. Struct. Biotechnol. J.">
        <title>De novo genome assembly of the potent medicinal plant Rehmannia glutinosa using nanopore technology.</title>
        <authorList>
            <person name="Ma L."/>
            <person name="Dong C."/>
            <person name="Song C."/>
            <person name="Wang X."/>
            <person name="Zheng X."/>
            <person name="Niu Y."/>
            <person name="Chen S."/>
            <person name="Feng W."/>
        </authorList>
    </citation>
    <scope>NUCLEOTIDE SEQUENCE [LARGE SCALE GENOMIC DNA]</scope>
    <source>
        <strain evidence="4">DH-2019</strain>
    </source>
</reference>
<feature type="region of interest" description="Disordered" evidence="2">
    <location>
        <begin position="757"/>
        <end position="780"/>
    </location>
</feature>
<feature type="compositionally biased region" description="Polar residues" evidence="2">
    <location>
        <begin position="240"/>
        <end position="253"/>
    </location>
</feature>
<protein>
    <recommendedName>
        <fullName evidence="3">RRP12 HEAT domain-containing protein</fullName>
    </recommendedName>
</protein>
<feature type="region of interest" description="Disordered" evidence="2">
    <location>
        <begin position="547"/>
        <end position="690"/>
    </location>
</feature>
<dbReference type="InterPro" id="IPR016024">
    <property type="entry name" value="ARM-type_fold"/>
</dbReference>
<feature type="compositionally biased region" description="Basic residues" evidence="2">
    <location>
        <begin position="767"/>
        <end position="780"/>
    </location>
</feature>
<dbReference type="PANTHER" id="PTHR48445:SF1">
    <property type="entry name" value="OS02G0782100 PROTEIN"/>
    <property type="match status" value="1"/>
</dbReference>
<evidence type="ECO:0000313" key="5">
    <source>
        <dbReference type="Proteomes" id="UP001318860"/>
    </source>
</evidence>
<feature type="domain" description="RRP12 HEAT" evidence="3">
    <location>
        <begin position="14"/>
        <end position="190"/>
    </location>
</feature>
<feature type="compositionally biased region" description="Basic and acidic residues" evidence="2">
    <location>
        <begin position="600"/>
        <end position="613"/>
    </location>
</feature>
<evidence type="ECO:0000259" key="3">
    <source>
        <dbReference type="Pfam" id="PF08161"/>
    </source>
</evidence>
<feature type="region of interest" description="Disordered" evidence="2">
    <location>
        <begin position="234"/>
        <end position="253"/>
    </location>
</feature>
<feature type="compositionally biased region" description="Polar residues" evidence="2">
    <location>
        <begin position="564"/>
        <end position="578"/>
    </location>
</feature>
<organism evidence="4 5">
    <name type="scientific">Rehmannia glutinosa</name>
    <name type="common">Chinese foxglove</name>
    <dbReference type="NCBI Taxonomy" id="99300"/>
    <lineage>
        <taxon>Eukaryota</taxon>
        <taxon>Viridiplantae</taxon>
        <taxon>Streptophyta</taxon>
        <taxon>Embryophyta</taxon>
        <taxon>Tracheophyta</taxon>
        <taxon>Spermatophyta</taxon>
        <taxon>Magnoliopsida</taxon>
        <taxon>eudicotyledons</taxon>
        <taxon>Gunneridae</taxon>
        <taxon>Pentapetalae</taxon>
        <taxon>asterids</taxon>
        <taxon>lamiids</taxon>
        <taxon>Lamiales</taxon>
        <taxon>Orobanchaceae</taxon>
        <taxon>Rehmannieae</taxon>
        <taxon>Rehmannia</taxon>
    </lineage>
</organism>
<name>A0ABR0V998_REHGL</name>
<dbReference type="InterPro" id="IPR012978">
    <property type="entry name" value="HEAT_RRP12"/>
</dbReference>
<dbReference type="PANTHER" id="PTHR48445">
    <property type="entry name" value="OS02G0782100 PROTEIN"/>
    <property type="match status" value="1"/>
</dbReference>
<feature type="compositionally biased region" description="Polar residues" evidence="2">
    <location>
        <begin position="614"/>
        <end position="624"/>
    </location>
</feature>
<evidence type="ECO:0000256" key="2">
    <source>
        <dbReference type="SAM" id="MobiDB-lite"/>
    </source>
</evidence>
<sequence length="780" mass="87958">METLLSGNSSCCYGAEIFLSLLPLNLEVQDLSESNLWLFPILKQYTVGAHLSFFTKSILPTVAEMKRKSAVLEQEGKMYSARSVDGIVYSLWSLLPSFCNYPVDTAESFKGLERALFTALQEEPEIRAYRFLFSRIREFWKESRTVRIREVGIPEERAIALYTAQVAGSNLTMLKSSARELLSVLTGVYFKSSKDTGGILQSTIGELASISDKEVVTWFFKKTMQKLLKVTQEAGKSRNSKNPNFMQVDNSSNEGSLSTARAQLFDLAVSLLPGLDSKEIDLLFIAIQPALKDVDGLIQKKAYRALSLILQESDDFISRKLEEVLSLMIEVLPSCHFSAKRHRLDCLYFLIIHVSKEGSEKRRHDITASFLTEIVLALKEANKKTRNRAYDILVQIGHACEDEEKGGEEKLRQLFNMVAGGLAGETPHMISAAMTGLARLAYEFSDLVSSAYNVLPSAFLLLQRKNKEIIKVKLLLEMLVKKCGLDAVKEVMPEEHMKLLTNIRKLKDRKEKKQAAKSVEDRSVISKATTSRISKWNHTKIFSDLDDEETRNSDGEFGDEKSTSGRQSKYSSMLQSKASLLRSKRTRKAAKSLQEDSFDQLDHEPLDLLDSQKTRSSLRSSQPVITKDDSDDEPFIDSEGRLVISEDGKYKKFDRKQKRGTSDTEEMEEVKPSHLSANSRKTQKRMKTSEGGWAYTGKEYASKKAGGDLKRKDKLEPYAYWPLDRKMMSRRPEHRAAARKGMASVVKLTKKLEGRSVSNALSVKGVLSKKGKKKGNRKKT</sequence>
<feature type="compositionally biased region" description="Basic and acidic residues" evidence="2">
    <location>
        <begin position="638"/>
        <end position="651"/>
    </location>
</feature>
<dbReference type="InterPro" id="IPR011989">
    <property type="entry name" value="ARM-like"/>
</dbReference>
<accession>A0ABR0V998</accession>
<dbReference type="SUPFAM" id="SSF48371">
    <property type="entry name" value="ARM repeat"/>
    <property type="match status" value="1"/>
</dbReference>
<dbReference type="Proteomes" id="UP001318860">
    <property type="component" value="Unassembled WGS sequence"/>
</dbReference>
<dbReference type="Gene3D" id="1.25.10.10">
    <property type="entry name" value="Leucine-rich Repeat Variant"/>
    <property type="match status" value="1"/>
</dbReference>
<keyword evidence="5" id="KW-1185">Reference proteome</keyword>
<comment type="caution">
    <text evidence="4">The sequence shown here is derived from an EMBL/GenBank/DDBJ whole genome shotgun (WGS) entry which is preliminary data.</text>
</comment>
<dbReference type="Pfam" id="PF08161">
    <property type="entry name" value="RRP12_HEAT"/>
    <property type="match status" value="1"/>
</dbReference>
<dbReference type="EMBL" id="JABTTQ020001341">
    <property type="protein sequence ID" value="KAK6131765.1"/>
    <property type="molecule type" value="Genomic_DNA"/>
</dbReference>
<feature type="compositionally biased region" description="Basic and acidic residues" evidence="2">
    <location>
        <begin position="550"/>
        <end position="563"/>
    </location>
</feature>
<proteinExistence type="inferred from homology"/>
<gene>
    <name evidence="4" type="ORF">DH2020_034461</name>
</gene>
<evidence type="ECO:0000256" key="1">
    <source>
        <dbReference type="ARBA" id="ARBA00007690"/>
    </source>
</evidence>